<comment type="caution">
    <text evidence="2">The sequence shown here is derived from an EMBL/GenBank/DDBJ whole genome shotgun (WGS) entry which is preliminary data.</text>
</comment>
<dbReference type="Pfam" id="PF10939">
    <property type="entry name" value="DUF2631"/>
    <property type="match status" value="1"/>
</dbReference>
<keyword evidence="1" id="KW-1133">Transmembrane helix</keyword>
<keyword evidence="3" id="KW-1185">Reference proteome</keyword>
<evidence type="ECO:0008006" key="4">
    <source>
        <dbReference type="Google" id="ProtNLM"/>
    </source>
</evidence>
<dbReference type="EMBL" id="JACCCZ010000001">
    <property type="protein sequence ID" value="NYG01303.1"/>
    <property type="molecule type" value="Genomic_DNA"/>
</dbReference>
<evidence type="ECO:0000313" key="3">
    <source>
        <dbReference type="Proteomes" id="UP000549695"/>
    </source>
</evidence>
<evidence type="ECO:0000256" key="1">
    <source>
        <dbReference type="SAM" id="Phobius"/>
    </source>
</evidence>
<dbReference type="Proteomes" id="UP000549695">
    <property type="component" value="Unassembled WGS sequence"/>
</dbReference>
<dbReference type="RefSeq" id="WP_179760725.1">
    <property type="nucleotide sequence ID" value="NZ_BAAAJZ010000008.1"/>
</dbReference>
<reference evidence="2 3" key="1">
    <citation type="submission" date="2020-07" db="EMBL/GenBank/DDBJ databases">
        <title>Sequencing the genomes of 1000 actinobacteria strains.</title>
        <authorList>
            <person name="Klenk H.-P."/>
        </authorList>
    </citation>
    <scope>NUCLEOTIDE SEQUENCE [LARGE SCALE GENOMIC DNA]</scope>
    <source>
        <strain evidence="2 3">DSM 44749</strain>
    </source>
</reference>
<dbReference type="InterPro" id="IPR024341">
    <property type="entry name" value="DUF2631"/>
</dbReference>
<dbReference type="GeneID" id="98051378"/>
<dbReference type="AlphaFoldDB" id="A0A852VWV4"/>
<name>A0A852VWV4_PSEA5</name>
<keyword evidence="1" id="KW-0812">Transmembrane</keyword>
<feature type="transmembrane region" description="Helical" evidence="1">
    <location>
        <begin position="44"/>
        <end position="63"/>
    </location>
</feature>
<feature type="transmembrane region" description="Helical" evidence="1">
    <location>
        <begin position="69"/>
        <end position="89"/>
    </location>
</feature>
<sequence>MASKAVAHSATTSKTREIAVASGVDPADEPSVDWGWHQNFSKGLPIAAAVTGVVLLLFTIGHPTSWTEFLFSAVPAAVCLIGAVAYPVYRRRRRL</sequence>
<proteinExistence type="predicted"/>
<accession>A0A852VWV4</accession>
<evidence type="ECO:0000313" key="2">
    <source>
        <dbReference type="EMBL" id="NYG01303.1"/>
    </source>
</evidence>
<keyword evidence="1" id="KW-0472">Membrane</keyword>
<protein>
    <recommendedName>
        <fullName evidence="4">DUF2631 domain-containing protein</fullName>
    </recommendedName>
</protein>
<gene>
    <name evidence="2" type="ORF">HDA37_001588</name>
</gene>
<organism evidence="2 3">
    <name type="scientific">Pseudonocardia alni</name>
    <name type="common">Amycolata alni</name>
    <dbReference type="NCBI Taxonomy" id="33907"/>
    <lineage>
        <taxon>Bacteria</taxon>
        <taxon>Bacillati</taxon>
        <taxon>Actinomycetota</taxon>
        <taxon>Actinomycetes</taxon>
        <taxon>Pseudonocardiales</taxon>
        <taxon>Pseudonocardiaceae</taxon>
        <taxon>Pseudonocardia</taxon>
    </lineage>
</organism>